<comment type="caution">
    <text evidence="2">The sequence shown here is derived from an EMBL/GenBank/DDBJ whole genome shotgun (WGS) entry which is preliminary data.</text>
</comment>
<sequence>SQRDYERVYCETPDLSSTSSISGTARKKKLDTHNGIQVEVSRTVVICKKCFHFGTLTMSDSEYDEISQTESSHVTEQRLEDYISQTESSQTTEQSTQQNIQQSTQQSIRQSTQQKRKRRKTTKTTSKC</sequence>
<dbReference type="AlphaFoldDB" id="A0A9N9H5H8"/>
<dbReference type="EMBL" id="CAJVPL010004689">
    <property type="protein sequence ID" value="CAG8650270.1"/>
    <property type="molecule type" value="Genomic_DNA"/>
</dbReference>
<feature type="region of interest" description="Disordered" evidence="1">
    <location>
        <begin position="1"/>
        <end position="31"/>
    </location>
</feature>
<accession>A0A9N9H5H8</accession>
<keyword evidence="3" id="KW-1185">Reference proteome</keyword>
<name>A0A9N9H5H8_9GLOM</name>
<feature type="compositionally biased region" description="Low complexity" evidence="1">
    <location>
        <begin position="84"/>
        <end position="113"/>
    </location>
</feature>
<evidence type="ECO:0000256" key="1">
    <source>
        <dbReference type="SAM" id="MobiDB-lite"/>
    </source>
</evidence>
<organism evidence="2 3">
    <name type="scientific">Ambispora gerdemannii</name>
    <dbReference type="NCBI Taxonomy" id="144530"/>
    <lineage>
        <taxon>Eukaryota</taxon>
        <taxon>Fungi</taxon>
        <taxon>Fungi incertae sedis</taxon>
        <taxon>Mucoromycota</taxon>
        <taxon>Glomeromycotina</taxon>
        <taxon>Glomeromycetes</taxon>
        <taxon>Archaeosporales</taxon>
        <taxon>Ambisporaceae</taxon>
        <taxon>Ambispora</taxon>
    </lineage>
</organism>
<reference evidence="2" key="1">
    <citation type="submission" date="2021-06" db="EMBL/GenBank/DDBJ databases">
        <authorList>
            <person name="Kallberg Y."/>
            <person name="Tangrot J."/>
            <person name="Rosling A."/>
        </authorList>
    </citation>
    <scope>NUCLEOTIDE SEQUENCE</scope>
    <source>
        <strain evidence="2">MT106</strain>
    </source>
</reference>
<feature type="region of interest" description="Disordered" evidence="1">
    <location>
        <begin position="83"/>
        <end position="128"/>
    </location>
</feature>
<evidence type="ECO:0000313" key="2">
    <source>
        <dbReference type="EMBL" id="CAG8650270.1"/>
    </source>
</evidence>
<evidence type="ECO:0000313" key="3">
    <source>
        <dbReference type="Proteomes" id="UP000789831"/>
    </source>
</evidence>
<dbReference type="Proteomes" id="UP000789831">
    <property type="component" value="Unassembled WGS sequence"/>
</dbReference>
<gene>
    <name evidence="2" type="ORF">AGERDE_LOCUS11373</name>
</gene>
<proteinExistence type="predicted"/>
<feature type="non-terminal residue" evidence="2">
    <location>
        <position position="128"/>
    </location>
</feature>
<protein>
    <submittedName>
        <fullName evidence="2">3115_t:CDS:1</fullName>
    </submittedName>
</protein>
<feature type="compositionally biased region" description="Polar residues" evidence="1">
    <location>
        <begin position="14"/>
        <end position="23"/>
    </location>
</feature>